<dbReference type="Gene3D" id="1.10.260.40">
    <property type="entry name" value="lambda repressor-like DNA-binding domains"/>
    <property type="match status" value="1"/>
</dbReference>
<dbReference type="PRINTS" id="PR00036">
    <property type="entry name" value="HTHLACI"/>
</dbReference>
<evidence type="ECO:0000313" key="4">
    <source>
        <dbReference type="EMBL" id="URJ50575.1"/>
    </source>
</evidence>
<sequence length="324" mass="36907">MANIHEIAKLAGVSSATVSRVINNHPYVSEPTRQRVQEVIDRLDYVPNLNAVSLKKGMTKLIGIISLSFNDSLGLFVRGFTMYAQEHGFNIALFITNGEKGRELEALEMLRRKQLDALVCMIRVNEWSVIEHYTKYGPIVTWQRVNIEAIPSVFMDQYQGYTLALEHLYARGYRKIVNVYGSMRGLNTKERIRAYHDFCEKYDLDAEAFPHFYDLNSIAAGEQIAHWWAERAQTDRPDAFACSTDYLAAGLLTEARRLGVSVPSDFAVVGFDNTEISHLLDLTTIHYPIDKQAENAFIMIRNALEGLDETIHHLEFKLVERATT</sequence>
<evidence type="ECO:0000256" key="2">
    <source>
        <dbReference type="ARBA" id="ARBA00023125"/>
    </source>
</evidence>
<accession>A0A1D7MFI6</accession>
<dbReference type="InterPro" id="IPR046335">
    <property type="entry name" value="LacI/GalR-like_sensor"/>
</dbReference>
<dbReference type="RefSeq" id="WP_061828852.1">
    <property type="nucleotide sequence ID" value="NZ_CP015423.1"/>
</dbReference>
<dbReference type="GO" id="GO:0003700">
    <property type="term" value="F:DNA-binding transcription factor activity"/>
    <property type="evidence" value="ECO:0007669"/>
    <property type="project" value="TreeGrafter"/>
</dbReference>
<dbReference type="AlphaFoldDB" id="A0A1D7MFI6"/>
<dbReference type="InterPro" id="IPR000843">
    <property type="entry name" value="HTH_LacI"/>
</dbReference>
<keyword evidence="3" id="KW-0804">Transcription</keyword>
<dbReference type="CDD" id="cd01392">
    <property type="entry name" value="HTH_LacI"/>
    <property type="match status" value="1"/>
</dbReference>
<dbReference type="PROSITE" id="PS00356">
    <property type="entry name" value="HTH_LACI_1"/>
    <property type="match status" value="1"/>
</dbReference>
<dbReference type="EMBL" id="CP097770">
    <property type="protein sequence ID" value="URJ50575.1"/>
    <property type="molecule type" value="Genomic_DNA"/>
</dbReference>
<evidence type="ECO:0000256" key="3">
    <source>
        <dbReference type="ARBA" id="ARBA00023163"/>
    </source>
</evidence>
<reference evidence="4" key="1">
    <citation type="submission" date="2022-11" db="EMBL/GenBank/DDBJ databases">
        <authorList>
            <person name="Vasilchenko N.G."/>
            <person name="Prazdnova E.V."/>
            <person name="Gorovtsov A.V."/>
            <person name="Chistyakov V.A."/>
            <person name="Pak M.L."/>
        </authorList>
    </citation>
    <scope>NUCLEOTIDE SEQUENCE</scope>
    <source>
        <strain evidence="4">R 4.5</strain>
    </source>
</reference>
<dbReference type="GO" id="GO:0000976">
    <property type="term" value="F:transcription cis-regulatory region binding"/>
    <property type="evidence" value="ECO:0007669"/>
    <property type="project" value="TreeGrafter"/>
</dbReference>
<dbReference type="PANTHER" id="PTHR30146:SF105">
    <property type="entry name" value="CATABOLITE CONTROL PROTEIN B"/>
    <property type="match status" value="1"/>
</dbReference>
<keyword evidence="2 4" id="KW-0238">DNA-binding</keyword>
<name>A0A1D7MFI6_PAEPO</name>
<dbReference type="Pfam" id="PF13377">
    <property type="entry name" value="Peripla_BP_3"/>
    <property type="match status" value="1"/>
</dbReference>
<dbReference type="InterPro" id="IPR028082">
    <property type="entry name" value="Peripla_BP_I"/>
</dbReference>
<organism evidence="4 5">
    <name type="scientific">Paenibacillus polymyxa</name>
    <name type="common">Bacillus polymyxa</name>
    <dbReference type="NCBI Taxonomy" id="1406"/>
    <lineage>
        <taxon>Bacteria</taxon>
        <taxon>Bacillati</taxon>
        <taxon>Bacillota</taxon>
        <taxon>Bacilli</taxon>
        <taxon>Bacillales</taxon>
        <taxon>Paenibacillaceae</taxon>
        <taxon>Paenibacillus</taxon>
    </lineage>
</organism>
<keyword evidence="1" id="KW-0805">Transcription regulation</keyword>
<dbReference type="InterPro" id="IPR010982">
    <property type="entry name" value="Lambda_DNA-bd_dom_sf"/>
</dbReference>
<dbReference type="Pfam" id="PF00356">
    <property type="entry name" value="LacI"/>
    <property type="match status" value="1"/>
</dbReference>
<dbReference type="Proteomes" id="UP001055784">
    <property type="component" value="Chromosome"/>
</dbReference>
<gene>
    <name evidence="4" type="ORF">MF626_005054</name>
</gene>
<dbReference type="SUPFAM" id="SSF53822">
    <property type="entry name" value="Periplasmic binding protein-like I"/>
    <property type="match status" value="1"/>
</dbReference>
<dbReference type="SMART" id="SM00354">
    <property type="entry name" value="HTH_LACI"/>
    <property type="match status" value="1"/>
</dbReference>
<evidence type="ECO:0000256" key="1">
    <source>
        <dbReference type="ARBA" id="ARBA00023015"/>
    </source>
</evidence>
<evidence type="ECO:0000313" key="5">
    <source>
        <dbReference type="Proteomes" id="UP001055784"/>
    </source>
</evidence>
<dbReference type="Gene3D" id="3.40.50.2300">
    <property type="match status" value="2"/>
</dbReference>
<dbReference type="PANTHER" id="PTHR30146">
    <property type="entry name" value="LACI-RELATED TRANSCRIPTIONAL REPRESSOR"/>
    <property type="match status" value="1"/>
</dbReference>
<protein>
    <submittedName>
        <fullName evidence="4">LacI family DNA-binding transcriptional regulator</fullName>
    </submittedName>
</protein>
<dbReference type="CDD" id="cd06286">
    <property type="entry name" value="PBP1_CcpB-like"/>
    <property type="match status" value="1"/>
</dbReference>
<dbReference type="PROSITE" id="PS50932">
    <property type="entry name" value="HTH_LACI_2"/>
    <property type="match status" value="1"/>
</dbReference>
<dbReference type="SUPFAM" id="SSF47413">
    <property type="entry name" value="lambda repressor-like DNA-binding domains"/>
    <property type="match status" value="1"/>
</dbReference>
<proteinExistence type="predicted"/>